<evidence type="ECO:0000313" key="2">
    <source>
        <dbReference type="EMBL" id="QHT30785.1"/>
    </source>
</evidence>
<protein>
    <submittedName>
        <fullName evidence="2">Uncharacterized protein</fullName>
    </submittedName>
</protein>
<dbReference type="AlphaFoldDB" id="A0A6C0EU24"/>
<feature type="region of interest" description="Disordered" evidence="1">
    <location>
        <begin position="1"/>
        <end position="43"/>
    </location>
</feature>
<dbReference type="EMBL" id="MN738912">
    <property type="protein sequence ID" value="QHT30785.1"/>
    <property type="molecule type" value="Genomic_DNA"/>
</dbReference>
<feature type="compositionally biased region" description="Basic and acidic residues" evidence="1">
    <location>
        <begin position="1"/>
        <end position="20"/>
    </location>
</feature>
<feature type="compositionally biased region" description="Basic and acidic residues" evidence="1">
    <location>
        <begin position="31"/>
        <end position="43"/>
    </location>
</feature>
<reference evidence="2" key="1">
    <citation type="journal article" date="2020" name="Nature">
        <title>Giant virus diversity and host interactions through global metagenomics.</title>
        <authorList>
            <person name="Schulz F."/>
            <person name="Roux S."/>
            <person name="Paez-Espino D."/>
            <person name="Jungbluth S."/>
            <person name="Walsh D.A."/>
            <person name="Denef V.J."/>
            <person name="McMahon K.D."/>
            <person name="Konstantinidis K.T."/>
            <person name="Eloe-Fadrosh E.A."/>
            <person name="Kyrpides N.C."/>
            <person name="Woyke T."/>
        </authorList>
    </citation>
    <scope>NUCLEOTIDE SEQUENCE</scope>
    <source>
        <strain evidence="2">GVMAG-M-3300009151-50</strain>
    </source>
</reference>
<name>A0A6C0EU24_9ZZZZ</name>
<accession>A0A6C0EU24</accession>
<proteinExistence type="predicted"/>
<organism evidence="2">
    <name type="scientific">viral metagenome</name>
    <dbReference type="NCBI Taxonomy" id="1070528"/>
    <lineage>
        <taxon>unclassified sequences</taxon>
        <taxon>metagenomes</taxon>
        <taxon>organismal metagenomes</taxon>
    </lineage>
</organism>
<evidence type="ECO:0000256" key="1">
    <source>
        <dbReference type="SAM" id="MobiDB-lite"/>
    </source>
</evidence>
<sequence length="43" mass="5072">MDNPQTRKEKKKDQREKAEGKNGGYSSKHVRISETLKEKRVKK</sequence>